<evidence type="ECO:0000256" key="3">
    <source>
        <dbReference type="ARBA" id="ARBA00022833"/>
    </source>
</evidence>
<organism evidence="6 7">
    <name type="scientific">Meloidogyne javanica</name>
    <name type="common">Root-knot nematode worm</name>
    <dbReference type="NCBI Taxonomy" id="6303"/>
    <lineage>
        <taxon>Eukaryota</taxon>
        <taxon>Metazoa</taxon>
        <taxon>Ecdysozoa</taxon>
        <taxon>Nematoda</taxon>
        <taxon>Chromadorea</taxon>
        <taxon>Rhabditida</taxon>
        <taxon>Tylenchina</taxon>
        <taxon>Tylenchomorpha</taxon>
        <taxon>Tylenchoidea</taxon>
        <taxon>Meloidogynidae</taxon>
        <taxon>Meloidogyninae</taxon>
        <taxon>Meloidogyne</taxon>
        <taxon>Meloidogyne incognita group</taxon>
    </lineage>
</organism>
<proteinExistence type="predicted"/>
<evidence type="ECO:0000313" key="6">
    <source>
        <dbReference type="Proteomes" id="UP000887561"/>
    </source>
</evidence>
<keyword evidence="1" id="KW-0479">Metal-binding</keyword>
<sequence>MRATIWQIGLFQRLEGNNKEAICKLCIENKEKKYTFSVNNFTTTNLVYHLKSKHKNTEFYKLFFKLEKEKENKKIKCEEDFNNKLAQKIEAQTEDNNELSQINSEQLLQITEQLLFNNLVEINKEGQKLSQNNSEKMEQQQNPQPSLEDSFALKPGEDLDVELKKAKLEYFRIQVSNSKIKGKLLAMEYEEKMEKKRKEEWKTDC</sequence>
<dbReference type="InterPro" id="IPR003656">
    <property type="entry name" value="Znf_BED"/>
</dbReference>
<dbReference type="Pfam" id="PF02892">
    <property type="entry name" value="zf-BED"/>
    <property type="match status" value="1"/>
</dbReference>
<evidence type="ECO:0000256" key="1">
    <source>
        <dbReference type="ARBA" id="ARBA00022723"/>
    </source>
</evidence>
<feature type="domain" description="BED-type" evidence="5">
    <location>
        <begin position="11"/>
        <end position="55"/>
    </location>
</feature>
<evidence type="ECO:0000256" key="2">
    <source>
        <dbReference type="ARBA" id="ARBA00022771"/>
    </source>
</evidence>
<keyword evidence="3" id="KW-0862">Zinc</keyword>
<evidence type="ECO:0000313" key="7">
    <source>
        <dbReference type="WBParaSite" id="scaffold34122_cov202.g21203"/>
    </source>
</evidence>
<dbReference type="Proteomes" id="UP000887561">
    <property type="component" value="Unplaced"/>
</dbReference>
<dbReference type="WBParaSite" id="scaffold34122_cov202.g21203">
    <property type="protein sequence ID" value="scaffold34122_cov202.g21203"/>
    <property type="gene ID" value="scaffold34122_cov202.g21203"/>
</dbReference>
<reference evidence="7" key="1">
    <citation type="submission" date="2022-11" db="UniProtKB">
        <authorList>
            <consortium name="WormBaseParasite"/>
        </authorList>
    </citation>
    <scope>IDENTIFICATION</scope>
</reference>
<keyword evidence="2" id="KW-0863">Zinc-finger</keyword>
<evidence type="ECO:0000259" key="5">
    <source>
        <dbReference type="Pfam" id="PF02892"/>
    </source>
</evidence>
<keyword evidence="6" id="KW-1185">Reference proteome</keyword>
<name>A0A915MAY7_MELJA</name>
<evidence type="ECO:0000256" key="4">
    <source>
        <dbReference type="SAM" id="MobiDB-lite"/>
    </source>
</evidence>
<dbReference type="GO" id="GO:0008270">
    <property type="term" value="F:zinc ion binding"/>
    <property type="evidence" value="ECO:0007669"/>
    <property type="project" value="UniProtKB-KW"/>
</dbReference>
<protein>
    <submittedName>
        <fullName evidence="7">BED-type domain-containing protein</fullName>
    </submittedName>
</protein>
<dbReference type="AlphaFoldDB" id="A0A915MAY7"/>
<dbReference type="GO" id="GO:0003677">
    <property type="term" value="F:DNA binding"/>
    <property type="evidence" value="ECO:0007669"/>
    <property type="project" value="InterPro"/>
</dbReference>
<feature type="region of interest" description="Disordered" evidence="4">
    <location>
        <begin position="129"/>
        <end position="152"/>
    </location>
</feature>
<feature type="compositionally biased region" description="Polar residues" evidence="4">
    <location>
        <begin position="129"/>
        <end position="147"/>
    </location>
</feature>
<accession>A0A915MAY7</accession>